<dbReference type="AlphaFoldDB" id="A0A3B1CEZ6"/>
<organism evidence="1">
    <name type="scientific">hydrothermal vent metagenome</name>
    <dbReference type="NCBI Taxonomy" id="652676"/>
    <lineage>
        <taxon>unclassified sequences</taxon>
        <taxon>metagenomes</taxon>
        <taxon>ecological metagenomes</taxon>
    </lineage>
</organism>
<evidence type="ECO:0000313" key="1">
    <source>
        <dbReference type="EMBL" id="VAX15367.1"/>
    </source>
</evidence>
<sequence>MKSKKLWTTISSIASVIMATQLGLAPEIAETVITAIALIAGAFNLGQGVADGLSNGKTSAGAR</sequence>
<reference evidence="1" key="1">
    <citation type="submission" date="2018-06" db="EMBL/GenBank/DDBJ databases">
        <authorList>
            <person name="Zhirakovskaya E."/>
        </authorList>
    </citation>
    <scope>NUCLEOTIDE SEQUENCE</scope>
</reference>
<protein>
    <recommendedName>
        <fullName evidence="2">Holin</fullName>
    </recommendedName>
</protein>
<gene>
    <name evidence="1" type="ORF">MNBD_NITROSPINAE04-1966</name>
</gene>
<dbReference type="EMBL" id="UOGA01000035">
    <property type="protein sequence ID" value="VAX15367.1"/>
    <property type="molecule type" value="Genomic_DNA"/>
</dbReference>
<accession>A0A3B1CEZ6</accession>
<name>A0A3B1CEZ6_9ZZZZ</name>
<proteinExistence type="predicted"/>
<evidence type="ECO:0008006" key="2">
    <source>
        <dbReference type="Google" id="ProtNLM"/>
    </source>
</evidence>